<feature type="domain" description="Pterin-binding" evidence="1">
    <location>
        <begin position="38"/>
        <end position="208"/>
    </location>
</feature>
<dbReference type="SUPFAM" id="SSF51717">
    <property type="entry name" value="Dihydropteroate synthetase-like"/>
    <property type="match status" value="1"/>
</dbReference>
<dbReference type="PANTHER" id="PTHR20941:SF1">
    <property type="entry name" value="FOLIC ACID SYNTHESIS PROTEIN FOL1"/>
    <property type="match status" value="1"/>
</dbReference>
<dbReference type="EMBL" id="UINC01151677">
    <property type="protein sequence ID" value="SVD45422.1"/>
    <property type="molecule type" value="Genomic_DNA"/>
</dbReference>
<gene>
    <name evidence="2" type="ORF">METZ01_LOCUS398276</name>
</gene>
<organism evidence="2">
    <name type="scientific">marine metagenome</name>
    <dbReference type="NCBI Taxonomy" id="408172"/>
    <lineage>
        <taxon>unclassified sequences</taxon>
        <taxon>metagenomes</taxon>
        <taxon>ecological metagenomes</taxon>
    </lineage>
</organism>
<dbReference type="PANTHER" id="PTHR20941">
    <property type="entry name" value="FOLATE SYNTHESIS PROTEINS"/>
    <property type="match status" value="1"/>
</dbReference>
<dbReference type="InterPro" id="IPR000489">
    <property type="entry name" value="Pterin-binding_dom"/>
</dbReference>
<sequence length="208" mass="22378">MLSLEDLVKIAELHARDLATQVASFDIGGKPFDFNSNSHLMGVVNLSDDSWYRESVCLSTKSAVERGLTLREQGAALVDLGAESSLLNAARADESLQNSKLLPVVRELSSQGVLVSVETYLPVVARVCLESGAKVLNITGPEHASELYKLAAEHDAAIIICHVQGANVREVADLKLDEDPIPAMFEFFARETDAAAKSGVSRIFIDPG</sequence>
<name>A0A382VFV7_9ZZZZ</name>
<evidence type="ECO:0000259" key="1">
    <source>
        <dbReference type="PROSITE" id="PS50972"/>
    </source>
</evidence>
<evidence type="ECO:0000313" key="2">
    <source>
        <dbReference type="EMBL" id="SVD45422.1"/>
    </source>
</evidence>
<dbReference type="GO" id="GO:0004156">
    <property type="term" value="F:dihydropteroate synthase activity"/>
    <property type="evidence" value="ECO:0007669"/>
    <property type="project" value="TreeGrafter"/>
</dbReference>
<reference evidence="2" key="1">
    <citation type="submission" date="2018-05" db="EMBL/GenBank/DDBJ databases">
        <authorList>
            <person name="Lanie J.A."/>
            <person name="Ng W.-L."/>
            <person name="Kazmierczak K.M."/>
            <person name="Andrzejewski T.M."/>
            <person name="Davidsen T.M."/>
            <person name="Wayne K.J."/>
            <person name="Tettelin H."/>
            <person name="Glass J.I."/>
            <person name="Rusch D."/>
            <person name="Podicherti R."/>
            <person name="Tsui H.-C.T."/>
            <person name="Winkler M.E."/>
        </authorList>
    </citation>
    <scope>NUCLEOTIDE SEQUENCE</scope>
</reference>
<dbReference type="AlphaFoldDB" id="A0A382VFV7"/>
<proteinExistence type="predicted"/>
<accession>A0A382VFV7</accession>
<dbReference type="GO" id="GO:0046654">
    <property type="term" value="P:tetrahydrofolate biosynthetic process"/>
    <property type="evidence" value="ECO:0007669"/>
    <property type="project" value="TreeGrafter"/>
</dbReference>
<dbReference type="InterPro" id="IPR011005">
    <property type="entry name" value="Dihydropteroate_synth-like_sf"/>
</dbReference>
<dbReference type="Pfam" id="PF00809">
    <property type="entry name" value="Pterin_bind"/>
    <property type="match status" value="1"/>
</dbReference>
<feature type="non-terminal residue" evidence="2">
    <location>
        <position position="208"/>
    </location>
</feature>
<protein>
    <recommendedName>
        <fullName evidence="1">Pterin-binding domain-containing protein</fullName>
    </recommendedName>
</protein>
<dbReference type="Gene3D" id="3.20.20.20">
    <property type="entry name" value="Dihydropteroate synthase-like"/>
    <property type="match status" value="1"/>
</dbReference>
<dbReference type="InterPro" id="IPR045031">
    <property type="entry name" value="DHP_synth-like"/>
</dbReference>
<dbReference type="PROSITE" id="PS50972">
    <property type="entry name" value="PTERIN_BINDING"/>
    <property type="match status" value="1"/>
</dbReference>